<evidence type="ECO:0000256" key="7">
    <source>
        <dbReference type="PROSITE-ProRule" id="PRU00169"/>
    </source>
</evidence>
<evidence type="ECO:0000256" key="6">
    <source>
        <dbReference type="PROSITE-ProRule" id="PRU00050"/>
    </source>
</evidence>
<dbReference type="Gene3D" id="3.40.50.180">
    <property type="entry name" value="Methylesterase CheB, C-terminal domain"/>
    <property type="match status" value="1"/>
</dbReference>
<dbReference type="AlphaFoldDB" id="D4H5N5"/>
<feature type="active site" evidence="5 6">
    <location>
        <position position="202"/>
    </location>
</feature>
<dbReference type="GO" id="GO:0008984">
    <property type="term" value="F:protein-glutamate methylesterase activity"/>
    <property type="evidence" value="ECO:0007669"/>
    <property type="project" value="UniProtKB-UniRule"/>
</dbReference>
<dbReference type="EC" id="3.5.1.44" evidence="5"/>
<feature type="domain" description="CheB-type methylesterase" evidence="9">
    <location>
        <begin position="163"/>
        <end position="356"/>
    </location>
</feature>
<feature type="active site" evidence="5 6">
    <location>
        <position position="175"/>
    </location>
</feature>
<keyword evidence="1 5" id="KW-0963">Cytoplasm</keyword>
<evidence type="ECO:0000259" key="8">
    <source>
        <dbReference type="PROSITE" id="PS50110"/>
    </source>
</evidence>
<comment type="function">
    <text evidence="5">Involved in chemotaxis. Part of a chemotaxis signal transduction system that modulates chemotaxis in response to various stimuli. Catalyzes the demethylation of specific methylglutamate residues introduced into the chemoreceptors (methyl-accepting chemotaxis proteins or MCP) by CheR. Also mediates the irreversible deamidation of specific glutamine residues to glutamic acid.</text>
</comment>
<evidence type="ECO:0000256" key="4">
    <source>
        <dbReference type="ARBA" id="ARBA00048267"/>
    </source>
</evidence>
<comment type="subcellular location">
    <subcellularLocation>
        <location evidence="5">Cytoplasm</location>
    </subcellularLocation>
</comment>
<dbReference type="PROSITE" id="PS50110">
    <property type="entry name" value="RESPONSE_REGULATORY"/>
    <property type="match status" value="1"/>
</dbReference>
<evidence type="ECO:0000313" key="10">
    <source>
        <dbReference type="EMBL" id="ADD69476.1"/>
    </source>
</evidence>
<comment type="catalytic activity">
    <reaction evidence="4 5">
        <text>[protein]-L-glutamate 5-O-methyl ester + H2O = L-glutamyl-[protein] + methanol + H(+)</text>
        <dbReference type="Rhea" id="RHEA:23236"/>
        <dbReference type="Rhea" id="RHEA-COMP:10208"/>
        <dbReference type="Rhea" id="RHEA-COMP:10311"/>
        <dbReference type="ChEBI" id="CHEBI:15377"/>
        <dbReference type="ChEBI" id="CHEBI:15378"/>
        <dbReference type="ChEBI" id="CHEBI:17790"/>
        <dbReference type="ChEBI" id="CHEBI:29973"/>
        <dbReference type="ChEBI" id="CHEBI:82795"/>
        <dbReference type="EC" id="3.1.1.61"/>
    </reaction>
</comment>
<dbReference type="HOGENOM" id="CLU_000445_51_0_0"/>
<comment type="similarity">
    <text evidence="5">Belongs to the CheB family.</text>
</comment>
<dbReference type="InterPro" id="IPR011006">
    <property type="entry name" value="CheY-like_superfamily"/>
</dbReference>
<evidence type="ECO:0000259" key="9">
    <source>
        <dbReference type="PROSITE" id="PS50122"/>
    </source>
</evidence>
<protein>
    <recommendedName>
        <fullName evidence="5">Protein-glutamate methylesterase/protein-glutamine glutaminase</fullName>
        <ecNumber evidence="5">3.1.1.61</ecNumber>
        <ecNumber evidence="5">3.5.1.44</ecNumber>
    </recommendedName>
</protein>
<dbReference type="PROSITE" id="PS50122">
    <property type="entry name" value="CHEB"/>
    <property type="match status" value="1"/>
</dbReference>
<evidence type="ECO:0000256" key="5">
    <source>
        <dbReference type="HAMAP-Rule" id="MF_00099"/>
    </source>
</evidence>
<dbReference type="PANTHER" id="PTHR42872">
    <property type="entry name" value="PROTEIN-GLUTAMATE METHYLESTERASE/PROTEIN-GLUTAMINE GLUTAMINASE"/>
    <property type="match status" value="1"/>
</dbReference>
<dbReference type="NCBIfam" id="NF001965">
    <property type="entry name" value="PRK00742.1"/>
    <property type="match status" value="1"/>
</dbReference>
<dbReference type="PANTHER" id="PTHR42872:SF6">
    <property type="entry name" value="PROTEIN-GLUTAMATE METHYLESTERASE_PROTEIN-GLUTAMINE GLUTAMINASE"/>
    <property type="match status" value="1"/>
</dbReference>
<comment type="domain">
    <text evidence="5">Contains a C-terminal catalytic domain, and an N-terminal region which modulates catalytic activity.</text>
</comment>
<dbReference type="OrthoDB" id="9793421at2"/>
<dbReference type="EC" id="3.1.1.61" evidence="5"/>
<dbReference type="CDD" id="cd16432">
    <property type="entry name" value="CheB_Rec"/>
    <property type="match status" value="1"/>
</dbReference>
<comment type="PTM">
    <text evidence="5">Phosphorylated by CheA. Phosphorylation of the N-terminal regulatory domain activates the methylesterase activity.</text>
</comment>
<keyword evidence="11" id="KW-1185">Reference proteome</keyword>
<proteinExistence type="inferred from homology"/>
<evidence type="ECO:0000313" key="11">
    <source>
        <dbReference type="Proteomes" id="UP000002012"/>
    </source>
</evidence>
<dbReference type="Proteomes" id="UP000002012">
    <property type="component" value="Chromosome"/>
</dbReference>
<comment type="catalytic activity">
    <reaction evidence="5">
        <text>L-glutaminyl-[protein] + H2O = L-glutamyl-[protein] + NH4(+)</text>
        <dbReference type="Rhea" id="RHEA:16441"/>
        <dbReference type="Rhea" id="RHEA-COMP:10207"/>
        <dbReference type="Rhea" id="RHEA-COMP:10208"/>
        <dbReference type="ChEBI" id="CHEBI:15377"/>
        <dbReference type="ChEBI" id="CHEBI:28938"/>
        <dbReference type="ChEBI" id="CHEBI:29973"/>
        <dbReference type="ChEBI" id="CHEBI:30011"/>
        <dbReference type="EC" id="3.5.1.44"/>
    </reaction>
</comment>
<dbReference type="GO" id="GO:0006935">
    <property type="term" value="P:chemotaxis"/>
    <property type="evidence" value="ECO:0007669"/>
    <property type="project" value="UniProtKB-UniRule"/>
</dbReference>
<dbReference type="CDD" id="cd17541">
    <property type="entry name" value="REC_CheB-like"/>
    <property type="match status" value="1"/>
</dbReference>
<accession>D4H5N5</accession>
<dbReference type="SMART" id="SM00448">
    <property type="entry name" value="REC"/>
    <property type="match status" value="1"/>
</dbReference>
<dbReference type="Pfam" id="PF01339">
    <property type="entry name" value="CheB_methylest"/>
    <property type="match status" value="1"/>
</dbReference>
<dbReference type="STRING" id="522772.Dacet_2722"/>
<reference evidence="10 11" key="1">
    <citation type="journal article" date="2010" name="Stand. Genomic Sci.">
        <title>Complete genome sequence of Denitrovibrio acetiphilus type strain (N2460).</title>
        <authorList>
            <person name="Kiss H."/>
            <person name="Lang E."/>
            <person name="Lapidus A."/>
            <person name="Copeland A."/>
            <person name="Nolan M."/>
            <person name="Glavina Del Rio T."/>
            <person name="Chen F."/>
            <person name="Lucas S."/>
            <person name="Tice H."/>
            <person name="Cheng J.F."/>
            <person name="Han C."/>
            <person name="Goodwin L."/>
            <person name="Pitluck S."/>
            <person name="Liolios K."/>
            <person name="Pati A."/>
            <person name="Ivanova N."/>
            <person name="Mavromatis K."/>
            <person name="Chen A."/>
            <person name="Palaniappan K."/>
            <person name="Land M."/>
            <person name="Hauser L."/>
            <person name="Chang Y.J."/>
            <person name="Jeffries C.D."/>
            <person name="Detter J.C."/>
            <person name="Brettin T."/>
            <person name="Spring S."/>
            <person name="Rohde M."/>
            <person name="Goker M."/>
            <person name="Woyke T."/>
            <person name="Bristow J."/>
            <person name="Eisen J.A."/>
            <person name="Markowitz V."/>
            <person name="Hugenholtz P."/>
            <person name="Kyrpides N.C."/>
            <person name="Klenk H.P."/>
        </authorList>
    </citation>
    <scope>NUCLEOTIDE SEQUENCE [LARGE SCALE GENOMIC DNA]</scope>
    <source>
        <strain evidence="11">DSM 12809 / NBRC 114555 / N2460</strain>
    </source>
</reference>
<dbReference type="InterPro" id="IPR001789">
    <property type="entry name" value="Sig_transdc_resp-reg_receiver"/>
</dbReference>
<name>D4H5N5_DENA2</name>
<keyword evidence="2 5" id="KW-0145">Chemotaxis</keyword>
<dbReference type="HAMAP" id="MF_00099">
    <property type="entry name" value="CheB_chemtxs"/>
    <property type="match status" value="1"/>
</dbReference>
<keyword evidence="5 7" id="KW-0597">Phosphoprotein</keyword>
<dbReference type="Pfam" id="PF00072">
    <property type="entry name" value="Response_reg"/>
    <property type="match status" value="1"/>
</dbReference>
<sequence>MKKVRVLIVDDSALMRKKITEMLDTAFGVEVVGTARNGEDGVNKAVELKPDVITLDVNMPVMDGITALRIIIEKDICPVIMLSSLTQEGAATTFEAMELGAFDFVAKPSGTVSRDIDIVRRELVRKVKAAAGIGLSRLTRRIEMEDLGEDEKVVDEMELAPVDSAGFKAVCMGISTGGPKTIFDVIPRIPSDINAALFLVQHMPVGFTESFSQRLNKASRIYVKEAAAGDIVTPGVCYVGKAGCHMTLYRKHNGITTLRLGQTPEHAFIPSVDIMMDSVAEVFKKHTLGVLMTGMGDDGAKSMCGIKRSGGFTIAESEETAIVYGMPREAVERGCADMVLPSNKIADEITRRISRGW</sequence>
<dbReference type="GO" id="GO:0050568">
    <property type="term" value="F:protein-glutamine glutaminase activity"/>
    <property type="evidence" value="ECO:0007669"/>
    <property type="project" value="UniProtKB-UniRule"/>
</dbReference>
<dbReference type="PIRSF" id="PIRSF000876">
    <property type="entry name" value="RR_chemtxs_CheB"/>
    <property type="match status" value="1"/>
</dbReference>
<dbReference type="KEGG" id="dap:Dacet_2722"/>
<gene>
    <name evidence="5" type="primary">cheB</name>
    <name evidence="10" type="ordered locus">Dacet_2722</name>
</gene>
<dbReference type="eggNOG" id="COG2201">
    <property type="taxonomic scope" value="Bacteria"/>
</dbReference>
<dbReference type="GO" id="GO:0000156">
    <property type="term" value="F:phosphorelay response regulator activity"/>
    <property type="evidence" value="ECO:0007669"/>
    <property type="project" value="InterPro"/>
</dbReference>
<dbReference type="PaxDb" id="522772-Dacet_2722"/>
<dbReference type="InterPro" id="IPR000673">
    <property type="entry name" value="Sig_transdc_resp-reg_Me-estase"/>
</dbReference>
<dbReference type="SUPFAM" id="SSF52172">
    <property type="entry name" value="CheY-like"/>
    <property type="match status" value="1"/>
</dbReference>
<dbReference type="EMBL" id="CP001968">
    <property type="protein sequence ID" value="ADD69476.1"/>
    <property type="molecule type" value="Genomic_DNA"/>
</dbReference>
<dbReference type="InterPro" id="IPR035909">
    <property type="entry name" value="CheB_C"/>
</dbReference>
<dbReference type="RefSeq" id="WP_013011969.1">
    <property type="nucleotide sequence ID" value="NC_013943.1"/>
</dbReference>
<evidence type="ECO:0000256" key="1">
    <source>
        <dbReference type="ARBA" id="ARBA00022490"/>
    </source>
</evidence>
<keyword evidence="3 5" id="KW-0378">Hydrolase</keyword>
<feature type="modified residue" description="4-aspartylphosphate" evidence="5 7">
    <location>
        <position position="56"/>
    </location>
</feature>
<dbReference type="GO" id="GO:0005737">
    <property type="term" value="C:cytoplasm"/>
    <property type="evidence" value="ECO:0007669"/>
    <property type="project" value="UniProtKB-SubCell"/>
</dbReference>
<feature type="domain" description="Response regulatory" evidence="8">
    <location>
        <begin position="5"/>
        <end position="122"/>
    </location>
</feature>
<feature type="active site" evidence="5 6">
    <location>
        <position position="298"/>
    </location>
</feature>
<evidence type="ECO:0000256" key="3">
    <source>
        <dbReference type="ARBA" id="ARBA00022801"/>
    </source>
</evidence>
<organism evidence="10 11">
    <name type="scientific">Denitrovibrio acetiphilus (strain DSM 12809 / NBRC 114555 / N2460)</name>
    <dbReference type="NCBI Taxonomy" id="522772"/>
    <lineage>
        <taxon>Bacteria</taxon>
        <taxon>Pseudomonadati</taxon>
        <taxon>Deferribacterota</taxon>
        <taxon>Deferribacteres</taxon>
        <taxon>Deferribacterales</taxon>
        <taxon>Geovibrionaceae</taxon>
        <taxon>Denitrovibrio</taxon>
    </lineage>
</organism>
<dbReference type="InterPro" id="IPR008248">
    <property type="entry name" value="CheB-like"/>
</dbReference>
<dbReference type="SUPFAM" id="SSF52738">
    <property type="entry name" value="Methylesterase CheB, C-terminal domain"/>
    <property type="match status" value="1"/>
</dbReference>
<dbReference type="InParanoid" id="D4H5N5"/>
<dbReference type="Gene3D" id="3.40.50.2300">
    <property type="match status" value="1"/>
</dbReference>
<evidence type="ECO:0000256" key="2">
    <source>
        <dbReference type="ARBA" id="ARBA00022500"/>
    </source>
</evidence>